<organism evidence="1 2">
    <name type="scientific">Virgisporangium aurantiacum</name>
    <dbReference type="NCBI Taxonomy" id="175570"/>
    <lineage>
        <taxon>Bacteria</taxon>
        <taxon>Bacillati</taxon>
        <taxon>Actinomycetota</taxon>
        <taxon>Actinomycetes</taxon>
        <taxon>Micromonosporales</taxon>
        <taxon>Micromonosporaceae</taxon>
        <taxon>Virgisporangium</taxon>
    </lineage>
</organism>
<protein>
    <submittedName>
        <fullName evidence="1">Uncharacterized protein</fullName>
    </submittedName>
</protein>
<accession>A0A8J3ZK70</accession>
<comment type="caution">
    <text evidence="1">The sequence shown here is derived from an EMBL/GenBank/DDBJ whole genome shotgun (WGS) entry which is preliminary data.</text>
</comment>
<sequence length="359" mass="38303">MIETKAVRTITPYVSGPIAGTATYTTTTSPTQRAYNHEARLDTSLLRTDLSGQQRPPATTAGPFARWSIRPPIGRQIRTVNSFAAGLPAAGGPNGWTVTGCPFPCERCGMDQPDVDIFSFAERPDLLARLDEFTDDTAAPFLYHDPVSVTLFRSLVDRLPEYTLVAVERAGGAPAGLISTLPYTPPPEGDLPPGGYDAVLLVAAADALAGRRGPLVAALFATVAPGLRGTGLSEALLAAAGRNAAALGHAVLAVPVRPTRKHEHPDVPMAEYIAWRRPDGLPVDPWLRLHAQAGGTIVGVAPHSMTITAPLDRWRRWTGLPFDESGPVRVPGALVPVLCDTDHDMAMYVEPNIWVTHAL</sequence>
<reference evidence="1" key="1">
    <citation type="submission" date="2021-01" db="EMBL/GenBank/DDBJ databases">
        <title>Whole genome shotgun sequence of Virgisporangium aurantiacum NBRC 16421.</title>
        <authorList>
            <person name="Komaki H."/>
            <person name="Tamura T."/>
        </authorList>
    </citation>
    <scope>NUCLEOTIDE SEQUENCE</scope>
    <source>
        <strain evidence="1">NBRC 16421</strain>
    </source>
</reference>
<dbReference type="EMBL" id="BOPG01000085">
    <property type="protein sequence ID" value="GIJ62993.1"/>
    <property type="molecule type" value="Genomic_DNA"/>
</dbReference>
<gene>
    <name evidence="1" type="ORF">Vau01_105090</name>
</gene>
<dbReference type="InterPro" id="IPR016181">
    <property type="entry name" value="Acyl_CoA_acyltransferase"/>
</dbReference>
<name>A0A8J3ZK70_9ACTN</name>
<dbReference type="Proteomes" id="UP000612585">
    <property type="component" value="Unassembled WGS sequence"/>
</dbReference>
<evidence type="ECO:0000313" key="2">
    <source>
        <dbReference type="Proteomes" id="UP000612585"/>
    </source>
</evidence>
<evidence type="ECO:0000313" key="1">
    <source>
        <dbReference type="EMBL" id="GIJ62993.1"/>
    </source>
</evidence>
<dbReference type="SUPFAM" id="SSF55729">
    <property type="entry name" value="Acyl-CoA N-acyltransferases (Nat)"/>
    <property type="match status" value="1"/>
</dbReference>
<dbReference type="AlphaFoldDB" id="A0A8J3ZK70"/>
<dbReference type="Gene3D" id="3.40.630.30">
    <property type="match status" value="1"/>
</dbReference>
<proteinExistence type="predicted"/>
<keyword evidence="2" id="KW-1185">Reference proteome</keyword>